<dbReference type="FunFam" id="1.10.3720.10:FF:000015">
    <property type="entry name" value="Sulfate ABC transporter, permease CysW"/>
    <property type="match status" value="1"/>
</dbReference>
<dbReference type="GO" id="GO:0005886">
    <property type="term" value="C:plasma membrane"/>
    <property type="evidence" value="ECO:0007669"/>
    <property type="project" value="UniProtKB-SubCell"/>
</dbReference>
<feature type="transmembrane region" description="Helical" evidence="12">
    <location>
        <begin position="210"/>
        <end position="235"/>
    </location>
</feature>
<gene>
    <name evidence="14" type="ORF">C7476_112136</name>
</gene>
<keyword evidence="3" id="KW-0813">Transport</keyword>
<keyword evidence="7 12" id="KW-1133">Transmembrane helix</keyword>
<dbReference type="PROSITE" id="PS50928">
    <property type="entry name" value="ABC_TM1"/>
    <property type="match status" value="1"/>
</dbReference>
<name>A0A368YMZ5_9HYPH</name>
<dbReference type="GO" id="GO:0015419">
    <property type="term" value="F:ABC-type sulfate transporter activity"/>
    <property type="evidence" value="ECO:0007669"/>
    <property type="project" value="InterPro"/>
</dbReference>
<dbReference type="EMBL" id="QPJM01000012">
    <property type="protein sequence ID" value="RCW80979.1"/>
    <property type="molecule type" value="Genomic_DNA"/>
</dbReference>
<keyword evidence="6 12" id="KW-0812">Transmembrane</keyword>
<dbReference type="InterPro" id="IPR035906">
    <property type="entry name" value="MetI-like_sf"/>
</dbReference>
<dbReference type="SUPFAM" id="SSF161098">
    <property type="entry name" value="MetI-like"/>
    <property type="match status" value="1"/>
</dbReference>
<evidence type="ECO:0000256" key="1">
    <source>
        <dbReference type="ARBA" id="ARBA00004429"/>
    </source>
</evidence>
<feature type="transmembrane region" description="Helical" evidence="12">
    <location>
        <begin position="73"/>
        <end position="99"/>
    </location>
</feature>
<feature type="transmembrane region" description="Helical" evidence="12">
    <location>
        <begin position="151"/>
        <end position="169"/>
    </location>
</feature>
<dbReference type="AlphaFoldDB" id="A0A368YMZ5"/>
<dbReference type="NCBIfam" id="TIGR02140">
    <property type="entry name" value="permease_CysW"/>
    <property type="match status" value="1"/>
</dbReference>
<evidence type="ECO:0000256" key="9">
    <source>
        <dbReference type="ARBA" id="ARBA00023136"/>
    </source>
</evidence>
<evidence type="ECO:0000256" key="2">
    <source>
        <dbReference type="ARBA" id="ARBA00011779"/>
    </source>
</evidence>
<evidence type="ECO:0000256" key="7">
    <source>
        <dbReference type="ARBA" id="ARBA00022989"/>
    </source>
</evidence>
<feature type="domain" description="ABC transmembrane type-1" evidence="13">
    <location>
        <begin position="73"/>
        <end position="276"/>
    </location>
</feature>
<dbReference type="Gene3D" id="1.10.3720.10">
    <property type="entry name" value="MetI-like"/>
    <property type="match status" value="1"/>
</dbReference>
<comment type="subunit">
    <text evidence="2">The complex is composed of two ATP-binding proteins (CysA), two transmembrane proteins (CysT and CysW) and a solute-binding protein (CysP).</text>
</comment>
<keyword evidence="8" id="KW-0764">Sulfate transport</keyword>
<evidence type="ECO:0000256" key="8">
    <source>
        <dbReference type="ARBA" id="ARBA00023032"/>
    </source>
</evidence>
<keyword evidence="4" id="KW-1003">Cell membrane</keyword>
<feature type="transmembrane region" description="Helical" evidence="12">
    <location>
        <begin position="111"/>
        <end position="131"/>
    </location>
</feature>
<dbReference type="CDD" id="cd06261">
    <property type="entry name" value="TM_PBP2"/>
    <property type="match status" value="1"/>
</dbReference>
<evidence type="ECO:0000256" key="3">
    <source>
        <dbReference type="ARBA" id="ARBA00022448"/>
    </source>
</evidence>
<evidence type="ECO:0000256" key="11">
    <source>
        <dbReference type="ARBA" id="ARBA00067681"/>
    </source>
</evidence>
<evidence type="ECO:0000256" key="6">
    <source>
        <dbReference type="ARBA" id="ARBA00022692"/>
    </source>
</evidence>
<evidence type="ECO:0000313" key="15">
    <source>
        <dbReference type="Proteomes" id="UP000253324"/>
    </source>
</evidence>
<comment type="caution">
    <text evidence="14">The sequence shown here is derived from an EMBL/GenBank/DDBJ whole genome shotgun (WGS) entry which is preliminary data.</text>
</comment>
<organism evidence="14 15">
    <name type="scientific">Phyllobacterium bourgognense</name>
    <dbReference type="NCBI Taxonomy" id="314236"/>
    <lineage>
        <taxon>Bacteria</taxon>
        <taxon>Pseudomonadati</taxon>
        <taxon>Pseudomonadota</taxon>
        <taxon>Alphaproteobacteria</taxon>
        <taxon>Hyphomicrobiales</taxon>
        <taxon>Phyllobacteriaceae</taxon>
        <taxon>Phyllobacterium</taxon>
    </lineage>
</organism>
<dbReference type="RefSeq" id="WP_181872522.1">
    <property type="nucleotide sequence ID" value="NZ_QPJM01000012.1"/>
</dbReference>
<feature type="transmembrane region" description="Helical" evidence="12">
    <location>
        <begin position="255"/>
        <end position="275"/>
    </location>
</feature>
<dbReference type="InterPro" id="IPR000515">
    <property type="entry name" value="MetI-like"/>
</dbReference>
<keyword evidence="15" id="KW-1185">Reference proteome</keyword>
<dbReference type="Proteomes" id="UP000253324">
    <property type="component" value="Unassembled WGS sequence"/>
</dbReference>
<dbReference type="PANTHER" id="PTHR30406">
    <property type="entry name" value="SULFATE TRANSPORT SYSTEM PERMEASE PROTEIN"/>
    <property type="match status" value="1"/>
</dbReference>
<keyword evidence="9 12" id="KW-0472">Membrane</keyword>
<proteinExistence type="predicted"/>
<sequence>MALESGPVTDPTATARHATTERRTARFVLTGIALAFLALFLVLPLVSVFVEAFRKGPTEYLAAFSEPDAQAAIRLTLLVASIAVPLNVVFGVVAAWAIAKFEFKGKAFLTTLIDLPFSVSPVISGLVYVLLFSSQSALGPWLKSQGIEILFAVPGIVLATMFVTFPFVARELIPLMQEQGTTDEEAALSLGANGWQTFWHVTLPNIKWGLLYGVLLCNARAMGEFGAVSVVSGHIRGLTNTMPLHVEILYNEYNFVAAFAVASLLALLALVTLVLKTLLELRYGAELRAVGGH</sequence>
<feature type="transmembrane region" description="Helical" evidence="12">
    <location>
        <begin position="27"/>
        <end position="53"/>
    </location>
</feature>
<comment type="function">
    <text evidence="10">Part of the ABC transporter complex CysAWTP (TC 3.A.1.6.1) involved in sulfate/thiosulfate import. Probably responsible for the translocation of the substrate across the membrane.</text>
</comment>
<evidence type="ECO:0000256" key="12">
    <source>
        <dbReference type="SAM" id="Phobius"/>
    </source>
</evidence>
<comment type="subcellular location">
    <subcellularLocation>
        <location evidence="1">Cell inner membrane</location>
        <topology evidence="1">Multi-pass membrane protein</topology>
    </subcellularLocation>
</comment>
<protein>
    <recommendedName>
        <fullName evidence="11">Sulfate transport system permease protein CysW</fullName>
    </recommendedName>
</protein>
<evidence type="ECO:0000313" key="14">
    <source>
        <dbReference type="EMBL" id="RCW80979.1"/>
    </source>
</evidence>
<dbReference type="PANTHER" id="PTHR30406:SF1">
    <property type="entry name" value="SULFATE TRANSPORT SYSTEM PERMEASE PROTEIN CYSW"/>
    <property type="match status" value="1"/>
</dbReference>
<dbReference type="InterPro" id="IPR005667">
    <property type="entry name" value="Sulph_transpt2"/>
</dbReference>
<dbReference type="NCBIfam" id="TIGR00969">
    <property type="entry name" value="3a0106s02"/>
    <property type="match status" value="1"/>
</dbReference>
<evidence type="ECO:0000256" key="5">
    <source>
        <dbReference type="ARBA" id="ARBA00022519"/>
    </source>
</evidence>
<accession>A0A368YMZ5</accession>
<keyword evidence="5" id="KW-0997">Cell inner membrane</keyword>
<evidence type="ECO:0000256" key="10">
    <source>
        <dbReference type="ARBA" id="ARBA00025323"/>
    </source>
</evidence>
<reference evidence="14 15" key="1">
    <citation type="submission" date="2018-07" db="EMBL/GenBank/DDBJ databases">
        <title>Genomic Encyclopedia of Type Strains, Phase III (KMG-III): the genomes of soil and plant-associated and newly described type strains.</title>
        <authorList>
            <person name="Whitman W."/>
        </authorList>
    </citation>
    <scope>NUCLEOTIDE SEQUENCE [LARGE SCALE GENOMIC DNA]</scope>
    <source>
        <strain evidence="14 15">31-25a</strain>
    </source>
</reference>
<evidence type="ECO:0000259" key="13">
    <source>
        <dbReference type="PROSITE" id="PS50928"/>
    </source>
</evidence>
<dbReference type="Pfam" id="PF00528">
    <property type="entry name" value="BPD_transp_1"/>
    <property type="match status" value="1"/>
</dbReference>
<dbReference type="InterPro" id="IPR011866">
    <property type="entry name" value="CysW_permease"/>
</dbReference>
<evidence type="ECO:0000256" key="4">
    <source>
        <dbReference type="ARBA" id="ARBA00022475"/>
    </source>
</evidence>